<organism evidence="2 3">
    <name type="scientific">Grifola frondosa</name>
    <name type="common">Maitake</name>
    <name type="synonym">Polyporus frondosus</name>
    <dbReference type="NCBI Taxonomy" id="5627"/>
    <lineage>
        <taxon>Eukaryota</taxon>
        <taxon>Fungi</taxon>
        <taxon>Dikarya</taxon>
        <taxon>Basidiomycota</taxon>
        <taxon>Agaricomycotina</taxon>
        <taxon>Agaricomycetes</taxon>
        <taxon>Polyporales</taxon>
        <taxon>Grifolaceae</taxon>
        <taxon>Grifola</taxon>
    </lineage>
</organism>
<feature type="compositionally biased region" description="Basic and acidic residues" evidence="1">
    <location>
        <begin position="17"/>
        <end position="27"/>
    </location>
</feature>
<sequence length="33" mass="3710">ACSSEYQGAQGRRRTRPREGPDPEPTYRKCTGV</sequence>
<feature type="non-terminal residue" evidence="2">
    <location>
        <position position="33"/>
    </location>
</feature>
<evidence type="ECO:0000313" key="2">
    <source>
        <dbReference type="EMBL" id="OBZ64683.1"/>
    </source>
</evidence>
<dbReference type="Proteomes" id="UP000092993">
    <property type="component" value="Unassembled WGS sequence"/>
</dbReference>
<proteinExistence type="predicted"/>
<feature type="non-terminal residue" evidence="2">
    <location>
        <position position="1"/>
    </location>
</feature>
<dbReference type="AlphaFoldDB" id="A0A1C7LM47"/>
<feature type="region of interest" description="Disordered" evidence="1">
    <location>
        <begin position="1"/>
        <end position="33"/>
    </location>
</feature>
<reference evidence="2 3" key="1">
    <citation type="submission" date="2016-03" db="EMBL/GenBank/DDBJ databases">
        <title>Whole genome sequencing of Grifola frondosa 9006-11.</title>
        <authorList>
            <person name="Min B."/>
            <person name="Park H."/>
            <person name="Kim J.-G."/>
            <person name="Cho H."/>
            <person name="Oh Y.-L."/>
            <person name="Kong W.-S."/>
            <person name="Choi I.-G."/>
        </authorList>
    </citation>
    <scope>NUCLEOTIDE SEQUENCE [LARGE SCALE GENOMIC DNA]</scope>
    <source>
        <strain evidence="2 3">9006-11</strain>
    </source>
</reference>
<accession>A0A1C7LM47</accession>
<evidence type="ECO:0000313" key="3">
    <source>
        <dbReference type="Proteomes" id="UP000092993"/>
    </source>
</evidence>
<evidence type="ECO:0000256" key="1">
    <source>
        <dbReference type="SAM" id="MobiDB-lite"/>
    </source>
</evidence>
<gene>
    <name evidence="2" type="ORF">A0H81_15003</name>
</gene>
<protein>
    <submittedName>
        <fullName evidence="2">Uncharacterized protein</fullName>
    </submittedName>
</protein>
<name>A0A1C7LM47_GRIFR</name>
<comment type="caution">
    <text evidence="2">The sequence shown here is derived from an EMBL/GenBank/DDBJ whole genome shotgun (WGS) entry which is preliminary data.</text>
</comment>
<keyword evidence="3" id="KW-1185">Reference proteome</keyword>
<dbReference type="EMBL" id="LUGG01000071">
    <property type="protein sequence ID" value="OBZ64683.1"/>
    <property type="molecule type" value="Genomic_DNA"/>
</dbReference>